<dbReference type="GO" id="GO:0003676">
    <property type="term" value="F:nucleic acid binding"/>
    <property type="evidence" value="ECO:0007669"/>
    <property type="project" value="InterPro"/>
</dbReference>
<dbReference type="InterPro" id="IPR036875">
    <property type="entry name" value="Znf_CCHC_sf"/>
</dbReference>
<dbReference type="InParanoid" id="A0A1Z5S7H1"/>
<dbReference type="SUPFAM" id="SSF57756">
    <property type="entry name" value="Retrovirus zinc finger-like domains"/>
    <property type="match status" value="1"/>
</dbReference>
<evidence type="ECO:0000256" key="1">
    <source>
        <dbReference type="PROSITE-ProRule" id="PRU00047"/>
    </source>
</evidence>
<accession>A0A1Z5S7H1</accession>
<dbReference type="InterPro" id="IPR001878">
    <property type="entry name" value="Znf_CCHC"/>
</dbReference>
<dbReference type="AlphaFoldDB" id="A0A1Z5S7H1"/>
<keyword evidence="5" id="KW-1185">Reference proteome</keyword>
<dbReference type="PROSITE" id="PS50158">
    <property type="entry name" value="ZF_CCHC"/>
    <property type="match status" value="1"/>
</dbReference>
<feature type="region of interest" description="Disordered" evidence="2">
    <location>
        <begin position="223"/>
        <end position="286"/>
    </location>
</feature>
<dbReference type="OMA" id="FICHSSE"/>
<dbReference type="Gramene" id="OQU91882">
    <property type="protein sequence ID" value="OQU91882"/>
    <property type="gene ID" value="SORBI_3001G261428"/>
</dbReference>
<feature type="non-terminal residue" evidence="4">
    <location>
        <position position="436"/>
    </location>
</feature>
<dbReference type="GO" id="GO:0008270">
    <property type="term" value="F:zinc ion binding"/>
    <property type="evidence" value="ECO:0007669"/>
    <property type="project" value="UniProtKB-KW"/>
</dbReference>
<keyword evidence="1" id="KW-0862">Zinc</keyword>
<keyword evidence="1" id="KW-0863">Zinc-finger</keyword>
<feature type="compositionally biased region" description="Basic and acidic residues" evidence="2">
    <location>
        <begin position="352"/>
        <end position="364"/>
    </location>
</feature>
<dbReference type="Proteomes" id="UP000000768">
    <property type="component" value="Chromosome 1"/>
</dbReference>
<feature type="domain" description="CCHC-type" evidence="3">
    <location>
        <begin position="14"/>
        <end position="27"/>
    </location>
</feature>
<feature type="compositionally biased region" description="Low complexity" evidence="2">
    <location>
        <begin position="273"/>
        <end position="284"/>
    </location>
</feature>
<dbReference type="EMBL" id="CM000760">
    <property type="protein sequence ID" value="OQU91882.1"/>
    <property type="molecule type" value="Genomic_DNA"/>
</dbReference>
<evidence type="ECO:0000313" key="5">
    <source>
        <dbReference type="Proteomes" id="UP000000768"/>
    </source>
</evidence>
<feature type="region of interest" description="Disordered" evidence="2">
    <location>
        <begin position="331"/>
        <end position="408"/>
    </location>
</feature>
<name>A0A1Z5S7H1_SORBI</name>
<evidence type="ECO:0000259" key="3">
    <source>
        <dbReference type="PROSITE" id="PS50158"/>
    </source>
</evidence>
<sequence length="436" mass="49608">MEGKAKDSNLHAVCFKCGQVGHLSSSCGRPKVCFICHSSEHLVDLCPAWKHQLKLLMITIEEGEIDEDGILENLRELLDKDWAWQLKKSDEYSYIVRFPPNRIVENLVIGKASVFDLNRPGVVGSLSVWNGEIEPIGSLTEVWVLIQGIPPKWVDWRTMCEVSSGLGRMIEVDWQTLFNSFFSTVRVKVLCKDPTKIPKERLFVFKDKIHLILFTPEGYEQVSNNMDDGCNKGGGAEKKEDESLEDDSPYPDNGGVEPKEGDKDKEQNQSNTKSQGSKSASKGGKTVKRALTFEDTENVFKEGSLECAKLLKAMELEEDDEWKEWIYNLSEERKSKGRTSARESDVDPAFTHNKEEIQSDHTTHDLPSVEEEETFNTQPRKDILEKQVQQESRKSKKNQWGPIIPVRRSSRNVNVGKSMLEKAQAMKGRWNLEDKT</sequence>
<reference evidence="4 5" key="1">
    <citation type="journal article" date="2009" name="Nature">
        <title>The Sorghum bicolor genome and the diversification of grasses.</title>
        <authorList>
            <person name="Paterson A.H."/>
            <person name="Bowers J.E."/>
            <person name="Bruggmann R."/>
            <person name="Dubchak I."/>
            <person name="Grimwood J."/>
            <person name="Gundlach H."/>
            <person name="Haberer G."/>
            <person name="Hellsten U."/>
            <person name="Mitros T."/>
            <person name="Poliakov A."/>
            <person name="Schmutz J."/>
            <person name="Spannagl M."/>
            <person name="Tang H."/>
            <person name="Wang X."/>
            <person name="Wicker T."/>
            <person name="Bharti A.K."/>
            <person name="Chapman J."/>
            <person name="Feltus F.A."/>
            <person name="Gowik U."/>
            <person name="Grigoriev I.V."/>
            <person name="Lyons E."/>
            <person name="Maher C.A."/>
            <person name="Martis M."/>
            <person name="Narechania A."/>
            <person name="Otillar R.P."/>
            <person name="Penning B.W."/>
            <person name="Salamov A.A."/>
            <person name="Wang Y."/>
            <person name="Zhang L."/>
            <person name="Carpita N.C."/>
            <person name="Freeling M."/>
            <person name="Gingle A.R."/>
            <person name="Hash C.T."/>
            <person name="Keller B."/>
            <person name="Klein P."/>
            <person name="Kresovich S."/>
            <person name="McCann M.C."/>
            <person name="Ming R."/>
            <person name="Peterson D.G."/>
            <person name="Mehboob-ur-Rahman"/>
            <person name="Ware D."/>
            <person name="Westhoff P."/>
            <person name="Mayer K.F."/>
            <person name="Messing J."/>
            <person name="Rokhsar D.S."/>
        </authorList>
    </citation>
    <scope>NUCLEOTIDE SEQUENCE [LARGE SCALE GENOMIC DNA]</scope>
    <source>
        <strain evidence="5">cv. BTx623</strain>
    </source>
</reference>
<dbReference type="PANTHER" id="PTHR33170">
    <property type="entry name" value="DUF4283 DOMAIN-CONTAINING PROTEIN-RELATED"/>
    <property type="match status" value="1"/>
</dbReference>
<dbReference type="PANTHER" id="PTHR33170:SF51">
    <property type="entry name" value="CCHC-TYPE DOMAIN-CONTAINING PROTEIN"/>
    <property type="match status" value="1"/>
</dbReference>
<feature type="compositionally biased region" description="Basic and acidic residues" evidence="2">
    <location>
        <begin position="331"/>
        <end position="345"/>
    </location>
</feature>
<dbReference type="Pfam" id="PF00098">
    <property type="entry name" value="zf-CCHC"/>
    <property type="match status" value="1"/>
</dbReference>
<dbReference type="STRING" id="4558.A0A1Z5S7H1"/>
<evidence type="ECO:0000313" key="4">
    <source>
        <dbReference type="EMBL" id="OQU91882.1"/>
    </source>
</evidence>
<dbReference type="SMART" id="SM00343">
    <property type="entry name" value="ZnF_C2HC"/>
    <property type="match status" value="2"/>
</dbReference>
<gene>
    <name evidence="4" type="ORF">SORBI_3001G261428</name>
</gene>
<proteinExistence type="predicted"/>
<feature type="compositionally biased region" description="Basic and acidic residues" evidence="2">
    <location>
        <begin position="257"/>
        <end position="267"/>
    </location>
</feature>
<keyword evidence="1" id="KW-0479">Metal-binding</keyword>
<reference evidence="5" key="2">
    <citation type="journal article" date="2018" name="Plant J.">
        <title>The Sorghum bicolor reference genome: improved assembly, gene annotations, a transcriptome atlas, and signatures of genome organization.</title>
        <authorList>
            <person name="McCormick R.F."/>
            <person name="Truong S.K."/>
            <person name="Sreedasyam A."/>
            <person name="Jenkins J."/>
            <person name="Shu S."/>
            <person name="Sims D."/>
            <person name="Kennedy M."/>
            <person name="Amirebrahimi M."/>
            <person name="Weers B.D."/>
            <person name="McKinley B."/>
            <person name="Mattison A."/>
            <person name="Morishige D.T."/>
            <person name="Grimwood J."/>
            <person name="Schmutz J."/>
            <person name="Mullet J.E."/>
        </authorList>
    </citation>
    <scope>NUCLEOTIDE SEQUENCE [LARGE SCALE GENOMIC DNA]</scope>
    <source>
        <strain evidence="5">cv. BTx623</strain>
    </source>
</reference>
<organism evidence="4 5">
    <name type="scientific">Sorghum bicolor</name>
    <name type="common">Sorghum</name>
    <name type="synonym">Sorghum vulgare</name>
    <dbReference type="NCBI Taxonomy" id="4558"/>
    <lineage>
        <taxon>Eukaryota</taxon>
        <taxon>Viridiplantae</taxon>
        <taxon>Streptophyta</taxon>
        <taxon>Embryophyta</taxon>
        <taxon>Tracheophyta</taxon>
        <taxon>Spermatophyta</taxon>
        <taxon>Magnoliopsida</taxon>
        <taxon>Liliopsida</taxon>
        <taxon>Poales</taxon>
        <taxon>Poaceae</taxon>
        <taxon>PACMAD clade</taxon>
        <taxon>Panicoideae</taxon>
        <taxon>Andropogonodae</taxon>
        <taxon>Andropogoneae</taxon>
        <taxon>Sorghinae</taxon>
        <taxon>Sorghum</taxon>
    </lineage>
</organism>
<protein>
    <recommendedName>
        <fullName evidence="3">CCHC-type domain-containing protein</fullName>
    </recommendedName>
</protein>
<dbReference type="Gene3D" id="4.10.60.10">
    <property type="entry name" value="Zinc finger, CCHC-type"/>
    <property type="match status" value="1"/>
</dbReference>
<evidence type="ECO:0000256" key="2">
    <source>
        <dbReference type="SAM" id="MobiDB-lite"/>
    </source>
</evidence>
<dbReference type="PROSITE" id="PS51257">
    <property type="entry name" value="PROKAR_LIPOPROTEIN"/>
    <property type="match status" value="1"/>
</dbReference>